<dbReference type="Gene3D" id="3.40.630.10">
    <property type="entry name" value="Zn peptidases"/>
    <property type="match status" value="1"/>
</dbReference>
<dbReference type="InterPro" id="IPR036264">
    <property type="entry name" value="Bact_exopeptidase_dim_dom"/>
</dbReference>
<dbReference type="InterPro" id="IPR001261">
    <property type="entry name" value="ArgE/DapE_CS"/>
</dbReference>
<evidence type="ECO:0000256" key="2">
    <source>
        <dbReference type="ARBA" id="ARBA00022670"/>
    </source>
</evidence>
<feature type="binding site" evidence="7">
    <location>
        <position position="171"/>
    </location>
    <ligand>
        <name>Zn(2+)</name>
        <dbReference type="ChEBI" id="CHEBI:29105"/>
        <label>2</label>
    </ligand>
</feature>
<keyword evidence="3 7" id="KW-0479">Metal-binding</keyword>
<feature type="domain" description="Peptidase M20 dimerisation" evidence="9">
    <location>
        <begin position="288"/>
        <end position="443"/>
    </location>
</feature>
<feature type="active site" description="Proton acceptor" evidence="6">
    <location>
        <position position="240"/>
    </location>
</feature>
<dbReference type="PANTHER" id="PTHR45962:SF1">
    <property type="entry name" value="N-FATTY-ACYL-AMINO ACID SYNTHASE_HYDROLASE PM20D1"/>
    <property type="match status" value="1"/>
</dbReference>
<dbReference type="Pfam" id="PF01546">
    <property type="entry name" value="Peptidase_M20"/>
    <property type="match status" value="1"/>
</dbReference>
<dbReference type="AlphaFoldDB" id="A0A3A2ZTP1"/>
<dbReference type="Pfam" id="PF07687">
    <property type="entry name" value="M20_dimer"/>
    <property type="match status" value="1"/>
</dbReference>
<dbReference type="PIRSF" id="PIRSF037217">
    <property type="entry name" value="Carboxypeptidase_S"/>
    <property type="match status" value="1"/>
</dbReference>
<dbReference type="InterPro" id="IPR017141">
    <property type="entry name" value="Pept_M20_carboxypep"/>
</dbReference>
<dbReference type="GO" id="GO:0051603">
    <property type="term" value="P:proteolysis involved in protein catabolic process"/>
    <property type="evidence" value="ECO:0007669"/>
    <property type="project" value="TreeGrafter"/>
</dbReference>
<evidence type="ECO:0000256" key="3">
    <source>
        <dbReference type="ARBA" id="ARBA00022723"/>
    </source>
</evidence>
<keyword evidence="4" id="KW-0378">Hydrolase</keyword>
<comment type="caution">
    <text evidence="10">The sequence shown here is derived from an EMBL/GenBank/DDBJ whole genome shotgun (WGS) entry which is preliminary data.</text>
</comment>
<protein>
    <submittedName>
        <fullName evidence="10">Carboxypeptidase</fullName>
    </submittedName>
</protein>
<dbReference type="OrthoDB" id="3064516at2759"/>
<dbReference type="InterPro" id="IPR002933">
    <property type="entry name" value="Peptidase_M20"/>
</dbReference>
<evidence type="ECO:0000256" key="1">
    <source>
        <dbReference type="ARBA" id="ARBA00006247"/>
    </source>
</evidence>
<dbReference type="PANTHER" id="PTHR45962">
    <property type="entry name" value="N-FATTY-ACYL-AMINO ACID SYNTHASE/HYDROLASE PM20D1"/>
    <property type="match status" value="1"/>
</dbReference>
<evidence type="ECO:0000256" key="6">
    <source>
        <dbReference type="PIRSR" id="PIRSR037217-1"/>
    </source>
</evidence>
<feature type="active site" evidence="6">
    <location>
        <position position="173"/>
    </location>
</feature>
<dbReference type="SUPFAM" id="SSF53187">
    <property type="entry name" value="Zn-dependent exopeptidases"/>
    <property type="match status" value="1"/>
</dbReference>
<proteinExistence type="inferred from homology"/>
<dbReference type="STRING" id="2070753.A0A3A2ZTP1"/>
<feature type="binding site" evidence="7">
    <location>
        <position position="269"/>
    </location>
    <ligand>
        <name>Zn(2+)</name>
        <dbReference type="ChEBI" id="CHEBI:29105"/>
        <label>2</label>
    </ligand>
</feature>
<comment type="similarity">
    <text evidence="1">Belongs to the peptidase M20A family.</text>
</comment>
<dbReference type="CDD" id="cd05674">
    <property type="entry name" value="M20_yscS"/>
    <property type="match status" value="1"/>
</dbReference>
<keyword evidence="8" id="KW-0472">Membrane</keyword>
<accession>A0A3A2ZTP1</accession>
<dbReference type="Gene3D" id="3.30.70.360">
    <property type="match status" value="1"/>
</dbReference>
<evidence type="ECO:0000313" key="10">
    <source>
        <dbReference type="EMBL" id="RJE22664.1"/>
    </source>
</evidence>
<keyword evidence="2" id="KW-0645">Protease</keyword>
<feature type="binding site" evidence="7">
    <location>
        <position position="241"/>
    </location>
    <ligand>
        <name>Zn(2+)</name>
        <dbReference type="ChEBI" id="CHEBI:29105"/>
        <label>1</label>
    </ligand>
</feature>
<organism evidence="10 11">
    <name type="scientific">Aspergillus sclerotialis</name>
    <dbReference type="NCBI Taxonomy" id="2070753"/>
    <lineage>
        <taxon>Eukaryota</taxon>
        <taxon>Fungi</taxon>
        <taxon>Dikarya</taxon>
        <taxon>Ascomycota</taxon>
        <taxon>Pezizomycotina</taxon>
        <taxon>Eurotiomycetes</taxon>
        <taxon>Eurotiomycetidae</taxon>
        <taxon>Eurotiales</taxon>
        <taxon>Aspergillaceae</taxon>
        <taxon>Aspergillus</taxon>
        <taxon>Aspergillus subgen. Polypaecilum</taxon>
    </lineage>
</organism>
<feature type="binding site" evidence="7">
    <location>
        <position position="206"/>
    </location>
    <ligand>
        <name>Zn(2+)</name>
        <dbReference type="ChEBI" id="CHEBI:29105"/>
        <label>1</label>
    </ligand>
</feature>
<evidence type="ECO:0000256" key="4">
    <source>
        <dbReference type="ARBA" id="ARBA00022801"/>
    </source>
</evidence>
<dbReference type="SUPFAM" id="SSF55031">
    <property type="entry name" value="Bacterial exopeptidase dimerisation domain"/>
    <property type="match status" value="1"/>
</dbReference>
<dbReference type="GO" id="GO:0046872">
    <property type="term" value="F:metal ion binding"/>
    <property type="evidence" value="ECO:0007669"/>
    <property type="project" value="UniProtKB-KW"/>
</dbReference>
<feature type="binding site" evidence="7">
    <location>
        <position position="206"/>
    </location>
    <ligand>
        <name>Zn(2+)</name>
        <dbReference type="ChEBI" id="CHEBI:29105"/>
        <label>2</label>
    </ligand>
</feature>
<reference evidence="11" key="1">
    <citation type="submission" date="2017-02" db="EMBL/GenBank/DDBJ databases">
        <authorList>
            <person name="Tafer H."/>
            <person name="Lopandic K."/>
        </authorList>
    </citation>
    <scope>NUCLEOTIDE SEQUENCE [LARGE SCALE GENOMIC DNA]</scope>
    <source>
        <strain evidence="11">CBS 366.77</strain>
    </source>
</reference>
<dbReference type="GO" id="GO:0000328">
    <property type="term" value="C:fungal-type vacuole lumen"/>
    <property type="evidence" value="ECO:0007669"/>
    <property type="project" value="TreeGrafter"/>
</dbReference>
<keyword evidence="8" id="KW-1133">Transmembrane helix</keyword>
<sequence>MEQKQSKTAIQWLLIGGAIAIGLASAFLSISDNPLKALFTERFPSFDDSGLDKYTPGSQSVCQQVPKLSPKNEKAQQFIRDKVESPKYQEEIIDKLSGIIRIPSESYDELGPIGQDERWDIFYDVEKFIKAKYPTVFSTVKLDHANTHGLILTWEGSVPASKAKPILMLAHQDVVPVLADNVKEWTHPPYEGHFDGELIWGRGATDDKGYLISIIESLDLLIESGFKPKRTVILAFGCDEEISGENCAKPISNLLHDRYGDNGIYLIMDEGSVGIQKEFDQSFAMVSVAEKGYLDVGINVTSTGGHASNPPDHNVIGILSEIVMAIENSPFPGKVTSKNPMFGFLECAAVHAPESSFPKSVRNKLGNVANGISKAQQDLARELDNMRYYFRTSQSVGKINGGVKINAIPETASTLINLRLSVDTSIAQIEEHYENLVEPIARKHRMVFEGFHSSRESSDPRKVSLFGVDALEPAPVSPVDAEAFKILSGTIKHTLKPLGQDNELIVTPYLMPANTDTKCFWALTKNIYRFTPINLVDNLNRAHTTDEFIRADEFVREPLFFASLVLNADDAVEQDTS</sequence>
<feature type="binding site" evidence="7">
    <location>
        <position position="543"/>
    </location>
    <ligand>
        <name>Zn(2+)</name>
        <dbReference type="ChEBI" id="CHEBI:29105"/>
        <label>1</label>
    </ligand>
</feature>
<evidence type="ECO:0000256" key="8">
    <source>
        <dbReference type="SAM" id="Phobius"/>
    </source>
</evidence>
<gene>
    <name evidence="10" type="ORF">PHISCL_05008</name>
</gene>
<keyword evidence="8" id="KW-0812">Transmembrane</keyword>
<name>A0A3A2ZTP1_9EURO</name>
<keyword evidence="10" id="KW-0121">Carboxypeptidase</keyword>
<dbReference type="Gene3D" id="1.10.150.900">
    <property type="match status" value="1"/>
</dbReference>
<dbReference type="PROSITE" id="PS00758">
    <property type="entry name" value="ARGE_DAPE_CPG2_1"/>
    <property type="match status" value="1"/>
</dbReference>
<evidence type="ECO:0000256" key="5">
    <source>
        <dbReference type="ARBA" id="ARBA00022833"/>
    </source>
</evidence>
<keyword evidence="5 7" id="KW-0862">Zinc</keyword>
<evidence type="ECO:0000259" key="9">
    <source>
        <dbReference type="Pfam" id="PF07687"/>
    </source>
</evidence>
<dbReference type="EMBL" id="MVGC01000157">
    <property type="protein sequence ID" value="RJE22664.1"/>
    <property type="molecule type" value="Genomic_DNA"/>
</dbReference>
<dbReference type="GO" id="GO:0004181">
    <property type="term" value="F:metallocarboxypeptidase activity"/>
    <property type="evidence" value="ECO:0007669"/>
    <property type="project" value="InterPro"/>
</dbReference>
<evidence type="ECO:0000313" key="11">
    <source>
        <dbReference type="Proteomes" id="UP000266188"/>
    </source>
</evidence>
<dbReference type="InterPro" id="IPR047177">
    <property type="entry name" value="Pept_M20A"/>
</dbReference>
<evidence type="ECO:0000256" key="7">
    <source>
        <dbReference type="PIRSR" id="PIRSR037217-2"/>
    </source>
</evidence>
<dbReference type="PROSITE" id="PS00759">
    <property type="entry name" value="ARGE_DAPE_CPG2_2"/>
    <property type="match status" value="1"/>
</dbReference>
<dbReference type="Proteomes" id="UP000266188">
    <property type="component" value="Unassembled WGS sequence"/>
</dbReference>
<keyword evidence="11" id="KW-1185">Reference proteome</keyword>
<dbReference type="InterPro" id="IPR011650">
    <property type="entry name" value="Peptidase_M20_dimer"/>
</dbReference>
<feature type="transmembrane region" description="Helical" evidence="8">
    <location>
        <begin position="12"/>
        <end position="30"/>
    </location>
</feature>